<dbReference type="AlphaFoldDB" id="A0A369JIV5"/>
<dbReference type="PROSITE" id="PS00973">
    <property type="entry name" value="USP_2"/>
    <property type="match status" value="1"/>
</dbReference>
<proteinExistence type="inferred from homology"/>
<evidence type="ECO:0000313" key="10">
    <source>
        <dbReference type="Proteomes" id="UP000076154"/>
    </source>
</evidence>
<dbReference type="Proteomes" id="UP000076154">
    <property type="component" value="Unassembled WGS sequence"/>
</dbReference>
<keyword evidence="4 6" id="KW-0378">Hydrolase</keyword>
<feature type="domain" description="USP" evidence="8">
    <location>
        <begin position="88"/>
        <end position="509"/>
    </location>
</feature>
<dbReference type="OrthoDB" id="429671at2759"/>
<comment type="catalytic activity">
    <reaction evidence="1 6">
        <text>Thiol-dependent hydrolysis of ester, thioester, amide, peptide and isopeptide bonds formed by the C-terminal Gly of ubiquitin (a 76-residue protein attached to proteins as an intracellular targeting signal).</text>
        <dbReference type="EC" id="3.4.19.12"/>
    </reaction>
</comment>
<dbReference type="SUPFAM" id="SSF54001">
    <property type="entry name" value="Cysteine proteinases"/>
    <property type="match status" value="1"/>
</dbReference>
<dbReference type="PROSITE" id="PS00972">
    <property type="entry name" value="USP_1"/>
    <property type="match status" value="1"/>
</dbReference>
<dbReference type="Pfam" id="PF00443">
    <property type="entry name" value="UCH"/>
    <property type="match status" value="1"/>
</dbReference>
<keyword evidence="2 6" id="KW-0645">Protease</keyword>
<evidence type="ECO:0000256" key="5">
    <source>
        <dbReference type="ARBA" id="ARBA00022807"/>
    </source>
</evidence>
<dbReference type="InterPro" id="IPR018200">
    <property type="entry name" value="USP_CS"/>
</dbReference>
<evidence type="ECO:0000313" key="9">
    <source>
        <dbReference type="EMBL" id="RDB22131.1"/>
    </source>
</evidence>
<dbReference type="InterPro" id="IPR001394">
    <property type="entry name" value="Peptidase_C19_UCH"/>
</dbReference>
<dbReference type="InterPro" id="IPR028889">
    <property type="entry name" value="USP"/>
</dbReference>
<dbReference type="GO" id="GO:0004843">
    <property type="term" value="F:cysteine-type deubiquitinase activity"/>
    <property type="evidence" value="ECO:0007669"/>
    <property type="project" value="UniProtKB-UniRule"/>
</dbReference>
<reference evidence="9" key="1">
    <citation type="submission" date="2018-04" db="EMBL/GenBank/DDBJ databases">
        <title>Whole genome sequencing of Hypsizygus marmoreus.</title>
        <authorList>
            <person name="Choi I.-G."/>
            <person name="Min B."/>
            <person name="Kim J.-G."/>
            <person name="Kim S."/>
            <person name="Oh Y.-L."/>
            <person name="Kong W.-S."/>
            <person name="Park H."/>
            <person name="Jeong J."/>
            <person name="Song E.-S."/>
        </authorList>
    </citation>
    <scope>NUCLEOTIDE SEQUENCE [LARGE SCALE GENOMIC DNA]</scope>
    <source>
        <strain evidence="9">51987-8</strain>
    </source>
</reference>
<dbReference type="InParanoid" id="A0A369JIV5"/>
<dbReference type="PANTHER" id="PTHR24006:SF687">
    <property type="entry name" value="UBIQUITIN CARBOXYL-TERMINAL HYDROLASE 10"/>
    <property type="match status" value="1"/>
</dbReference>
<keyword evidence="10" id="KW-1185">Reference proteome</keyword>
<dbReference type="InterPro" id="IPR050164">
    <property type="entry name" value="Peptidase_C19"/>
</dbReference>
<organism evidence="9 10">
    <name type="scientific">Hypsizygus marmoreus</name>
    <name type="common">White beech mushroom</name>
    <name type="synonym">Agaricus marmoreus</name>
    <dbReference type="NCBI Taxonomy" id="39966"/>
    <lineage>
        <taxon>Eukaryota</taxon>
        <taxon>Fungi</taxon>
        <taxon>Dikarya</taxon>
        <taxon>Basidiomycota</taxon>
        <taxon>Agaricomycotina</taxon>
        <taxon>Agaricomycetes</taxon>
        <taxon>Agaricomycetidae</taxon>
        <taxon>Agaricales</taxon>
        <taxon>Tricholomatineae</taxon>
        <taxon>Lyophyllaceae</taxon>
        <taxon>Hypsizygus</taxon>
    </lineage>
</organism>
<evidence type="ECO:0000256" key="4">
    <source>
        <dbReference type="ARBA" id="ARBA00022801"/>
    </source>
</evidence>
<dbReference type="PANTHER" id="PTHR24006">
    <property type="entry name" value="UBIQUITIN CARBOXYL-TERMINAL HYDROLASE"/>
    <property type="match status" value="1"/>
</dbReference>
<comment type="similarity">
    <text evidence="6">Belongs to the peptidase C19 family.</text>
</comment>
<dbReference type="GO" id="GO:0005634">
    <property type="term" value="C:nucleus"/>
    <property type="evidence" value="ECO:0007669"/>
    <property type="project" value="TreeGrafter"/>
</dbReference>
<evidence type="ECO:0000256" key="2">
    <source>
        <dbReference type="ARBA" id="ARBA00022670"/>
    </source>
</evidence>
<dbReference type="Gene3D" id="3.90.70.10">
    <property type="entry name" value="Cysteine proteinases"/>
    <property type="match status" value="1"/>
</dbReference>
<dbReference type="EMBL" id="LUEZ02000052">
    <property type="protein sequence ID" value="RDB22131.1"/>
    <property type="molecule type" value="Genomic_DNA"/>
</dbReference>
<name>A0A369JIV5_HYPMA</name>
<keyword evidence="3 6" id="KW-0833">Ubl conjugation pathway</keyword>
<feature type="compositionally biased region" description="Polar residues" evidence="7">
    <location>
        <begin position="8"/>
        <end position="29"/>
    </location>
</feature>
<dbReference type="FunCoup" id="A0A369JIV5">
    <property type="interactions" value="537"/>
</dbReference>
<protein>
    <recommendedName>
        <fullName evidence="6">Ubiquitin carboxyl-terminal hydrolase</fullName>
        <ecNumber evidence="6">3.4.19.12</ecNumber>
    </recommendedName>
</protein>
<evidence type="ECO:0000256" key="3">
    <source>
        <dbReference type="ARBA" id="ARBA00022786"/>
    </source>
</evidence>
<dbReference type="InterPro" id="IPR038765">
    <property type="entry name" value="Papain-like_cys_pep_sf"/>
</dbReference>
<feature type="region of interest" description="Disordered" evidence="7">
    <location>
        <begin position="1"/>
        <end position="49"/>
    </location>
</feature>
<evidence type="ECO:0000256" key="7">
    <source>
        <dbReference type="SAM" id="MobiDB-lite"/>
    </source>
</evidence>
<dbReference type="GO" id="GO:0005829">
    <property type="term" value="C:cytosol"/>
    <property type="evidence" value="ECO:0007669"/>
    <property type="project" value="TreeGrafter"/>
</dbReference>
<dbReference type="CDD" id="cd02257">
    <property type="entry name" value="Peptidase_C19"/>
    <property type="match status" value="1"/>
</dbReference>
<keyword evidence="5 6" id="KW-0788">Thiol protease</keyword>
<evidence type="ECO:0000256" key="6">
    <source>
        <dbReference type="RuleBase" id="RU366025"/>
    </source>
</evidence>
<gene>
    <name evidence="9" type="primary">ubp3</name>
    <name evidence="9" type="ORF">Hypma_010776</name>
</gene>
<evidence type="ECO:0000256" key="1">
    <source>
        <dbReference type="ARBA" id="ARBA00000707"/>
    </source>
</evidence>
<sequence>MGFPPSNALPSPGSSTQKQRNALPTSSVVGISIPASSTTAPPPAPQLSHPKRSEILALLTSAPPPAIGFASVVKSSGSTVQQDRIRPRGLINSGNMCFANSVLQVLVYCPPFRKLFGELGRVSIGTGAAEKEGKEGLTPLVDATVEFVKEFVVPTVPKVNGRAGAGKIEIVNGKGKARDEEYGRKAQGDWEDGESFLPSYVYDAMKENKRFDNMRSGQQEDAEEFLGFYLDTLEEELLALVNALSTPAPHATKASQKKAPLVNGKIVEVEGQAEKEDGWLEVGKKNRMVVTRTIKSAETPITRIFGGKFRSTLKVPGQKDSVVVEDWRALRLDIQRDDIHTIQDALSHISDPQTIHLSHPVREASQQVLIEALPQILVVHLKRFCYDVHVGGVVKVAKEVRFAPELEVGSDIMAPGMRRGQPTKYKLFGVVYHHGQSASGGHYTLDVLHPTRYPGSSTALSQASQREGWIRIDDELVSDVRPDDVFAPSSGRETEEDGRCAYLLFYRRVR</sequence>
<dbReference type="GO" id="GO:0016579">
    <property type="term" value="P:protein deubiquitination"/>
    <property type="evidence" value="ECO:0007669"/>
    <property type="project" value="InterPro"/>
</dbReference>
<dbReference type="PROSITE" id="PS50235">
    <property type="entry name" value="USP_3"/>
    <property type="match status" value="1"/>
</dbReference>
<dbReference type="STRING" id="39966.A0A369JIV5"/>
<dbReference type="EC" id="3.4.19.12" evidence="6"/>
<evidence type="ECO:0000259" key="8">
    <source>
        <dbReference type="PROSITE" id="PS50235"/>
    </source>
</evidence>
<accession>A0A369JIV5</accession>
<comment type="caution">
    <text evidence="9">The sequence shown here is derived from an EMBL/GenBank/DDBJ whole genome shotgun (WGS) entry which is preliminary data.</text>
</comment>
<dbReference type="GO" id="GO:0006508">
    <property type="term" value="P:proteolysis"/>
    <property type="evidence" value="ECO:0007669"/>
    <property type="project" value="UniProtKB-KW"/>
</dbReference>